<comment type="caution">
    <text evidence="3">The sequence shown here is derived from an EMBL/GenBank/DDBJ whole genome shotgun (WGS) entry which is preliminary data.</text>
</comment>
<evidence type="ECO:0000256" key="2">
    <source>
        <dbReference type="SAM" id="MobiDB-lite"/>
    </source>
</evidence>
<sequence length="128" mass="14505">MPSPAKDPIPPLPGQPFPANPDVDKHFHQGMDAIRLGTRNLIKYYTSVNEQQASERKMLKDANECLWSSVQQLASENTALKKRLADNVQELKNLMEDRKRWEDEILKIRSAFLTLNGPSTSDRGETDA</sequence>
<gene>
    <name evidence="3" type="ORF">BJX66DRAFT_317055</name>
</gene>
<evidence type="ECO:0000313" key="3">
    <source>
        <dbReference type="EMBL" id="KAL2784188.1"/>
    </source>
</evidence>
<proteinExistence type="predicted"/>
<evidence type="ECO:0000256" key="1">
    <source>
        <dbReference type="SAM" id="Coils"/>
    </source>
</evidence>
<reference evidence="3 4" key="1">
    <citation type="submission" date="2024-07" db="EMBL/GenBank/DDBJ databases">
        <title>Section-level genome sequencing and comparative genomics of Aspergillus sections Usti and Cavernicolus.</title>
        <authorList>
            <consortium name="Lawrence Berkeley National Laboratory"/>
            <person name="Nybo J.L."/>
            <person name="Vesth T.C."/>
            <person name="Theobald S."/>
            <person name="Frisvad J.C."/>
            <person name="Larsen T.O."/>
            <person name="Kjaerboelling I."/>
            <person name="Rothschild-Mancinelli K."/>
            <person name="Lyhne E.K."/>
            <person name="Kogle M.E."/>
            <person name="Barry K."/>
            <person name="Clum A."/>
            <person name="Na H."/>
            <person name="Ledsgaard L."/>
            <person name="Lin J."/>
            <person name="Lipzen A."/>
            <person name="Kuo A."/>
            <person name="Riley R."/>
            <person name="Mondo S."/>
            <person name="Labutti K."/>
            <person name="Haridas S."/>
            <person name="Pangalinan J."/>
            <person name="Salamov A.A."/>
            <person name="Simmons B.A."/>
            <person name="Magnuson J.K."/>
            <person name="Chen J."/>
            <person name="Drula E."/>
            <person name="Henrissat B."/>
            <person name="Wiebenga A."/>
            <person name="Lubbers R.J."/>
            <person name="Gomes A.C."/>
            <person name="Makela M.R."/>
            <person name="Stajich J."/>
            <person name="Grigoriev I.V."/>
            <person name="Mortensen U.H."/>
            <person name="De Vries R.P."/>
            <person name="Baker S.E."/>
            <person name="Andersen M.R."/>
        </authorList>
    </citation>
    <scope>NUCLEOTIDE SEQUENCE [LARGE SCALE GENOMIC DNA]</scope>
    <source>
        <strain evidence="3 4">CBS 209.92</strain>
    </source>
</reference>
<feature type="coiled-coil region" evidence="1">
    <location>
        <begin position="77"/>
        <end position="111"/>
    </location>
</feature>
<keyword evidence="4" id="KW-1185">Reference proteome</keyword>
<name>A0ABR4FLS1_9EURO</name>
<accession>A0ABR4FLS1</accession>
<keyword evidence="1" id="KW-0175">Coiled coil</keyword>
<feature type="region of interest" description="Disordered" evidence="2">
    <location>
        <begin position="1"/>
        <end position="23"/>
    </location>
</feature>
<organism evidence="3 4">
    <name type="scientific">Aspergillus keveii</name>
    <dbReference type="NCBI Taxonomy" id="714993"/>
    <lineage>
        <taxon>Eukaryota</taxon>
        <taxon>Fungi</taxon>
        <taxon>Dikarya</taxon>
        <taxon>Ascomycota</taxon>
        <taxon>Pezizomycotina</taxon>
        <taxon>Eurotiomycetes</taxon>
        <taxon>Eurotiomycetidae</taxon>
        <taxon>Eurotiales</taxon>
        <taxon>Aspergillaceae</taxon>
        <taxon>Aspergillus</taxon>
        <taxon>Aspergillus subgen. Nidulantes</taxon>
    </lineage>
</organism>
<dbReference type="EMBL" id="JBFTWV010000190">
    <property type="protein sequence ID" value="KAL2784188.1"/>
    <property type="molecule type" value="Genomic_DNA"/>
</dbReference>
<dbReference type="Proteomes" id="UP001610563">
    <property type="component" value="Unassembled WGS sequence"/>
</dbReference>
<protein>
    <submittedName>
        <fullName evidence="3">Uncharacterized protein</fullName>
    </submittedName>
</protein>
<feature type="compositionally biased region" description="Pro residues" evidence="2">
    <location>
        <begin position="1"/>
        <end position="19"/>
    </location>
</feature>
<evidence type="ECO:0000313" key="4">
    <source>
        <dbReference type="Proteomes" id="UP001610563"/>
    </source>
</evidence>